<gene>
    <name evidence="1" type="ORF">E2C01_051599</name>
</gene>
<dbReference type="Proteomes" id="UP000324222">
    <property type="component" value="Unassembled WGS sequence"/>
</dbReference>
<dbReference type="AlphaFoldDB" id="A0A5B7GM78"/>
<reference evidence="1 2" key="1">
    <citation type="submission" date="2019-05" db="EMBL/GenBank/DDBJ databases">
        <title>Another draft genome of Portunus trituberculatus and its Hox gene families provides insights of decapod evolution.</title>
        <authorList>
            <person name="Jeong J.-H."/>
            <person name="Song I."/>
            <person name="Kim S."/>
            <person name="Choi T."/>
            <person name="Kim D."/>
            <person name="Ryu S."/>
            <person name="Kim W."/>
        </authorList>
    </citation>
    <scope>NUCLEOTIDE SEQUENCE [LARGE SCALE GENOMIC DNA]</scope>
    <source>
        <tissue evidence="1">Muscle</tissue>
    </source>
</reference>
<dbReference type="EMBL" id="VSRR010014928">
    <property type="protein sequence ID" value="MPC57614.1"/>
    <property type="molecule type" value="Genomic_DNA"/>
</dbReference>
<organism evidence="1 2">
    <name type="scientific">Portunus trituberculatus</name>
    <name type="common">Swimming crab</name>
    <name type="synonym">Neptunus trituberculatus</name>
    <dbReference type="NCBI Taxonomy" id="210409"/>
    <lineage>
        <taxon>Eukaryota</taxon>
        <taxon>Metazoa</taxon>
        <taxon>Ecdysozoa</taxon>
        <taxon>Arthropoda</taxon>
        <taxon>Crustacea</taxon>
        <taxon>Multicrustacea</taxon>
        <taxon>Malacostraca</taxon>
        <taxon>Eumalacostraca</taxon>
        <taxon>Eucarida</taxon>
        <taxon>Decapoda</taxon>
        <taxon>Pleocyemata</taxon>
        <taxon>Brachyura</taxon>
        <taxon>Eubrachyura</taxon>
        <taxon>Portunoidea</taxon>
        <taxon>Portunidae</taxon>
        <taxon>Portuninae</taxon>
        <taxon>Portunus</taxon>
    </lineage>
</organism>
<comment type="caution">
    <text evidence="1">The sequence shown here is derived from an EMBL/GenBank/DDBJ whole genome shotgun (WGS) entry which is preliminary data.</text>
</comment>
<name>A0A5B7GM78_PORTR</name>
<keyword evidence="2" id="KW-1185">Reference proteome</keyword>
<protein>
    <submittedName>
        <fullName evidence="1">Uncharacterized protein</fullName>
    </submittedName>
</protein>
<evidence type="ECO:0000313" key="2">
    <source>
        <dbReference type="Proteomes" id="UP000324222"/>
    </source>
</evidence>
<evidence type="ECO:0000313" key="1">
    <source>
        <dbReference type="EMBL" id="MPC57614.1"/>
    </source>
</evidence>
<sequence>MIEIEALCEVLPFNLTNSIISVAYENSCDERAVRFRIHGQVRPTKARTHIATDLHETEHKHTYYNAAFRLFVGSERFDLRVRH</sequence>
<proteinExistence type="predicted"/>
<accession>A0A5B7GM78</accession>